<dbReference type="InterPro" id="IPR058119">
    <property type="entry name" value="SCO0607-like"/>
</dbReference>
<name>A0A8J3YF04_9ACTN</name>
<accession>A0A8J3YF04</accession>
<dbReference type="Proteomes" id="UP000652013">
    <property type="component" value="Unassembled WGS sequence"/>
</dbReference>
<comment type="caution">
    <text evidence="1">The sequence shown here is derived from an EMBL/GenBank/DDBJ whole genome shotgun (WGS) entry which is preliminary data.</text>
</comment>
<gene>
    <name evidence="1" type="ORF">Sya03_58100</name>
</gene>
<protein>
    <recommendedName>
        <fullName evidence="3">Lipoprotein</fullName>
    </recommendedName>
</protein>
<sequence length="121" mass="12127">MTGPGAAPGPVVAGCGDTGGMRRNGWAGTALRWAAAAAVVTAATGAVAGCLGPDAICRSGEYPVKAVGNTTGAACVPDGEEPPAGYVRYPAGKEPRHVDDKWDRYWRTVVVDGNGAVVSEG</sequence>
<dbReference type="NCBIfam" id="NF046120">
    <property type="entry name" value="lipo_SCO0607"/>
    <property type="match status" value="1"/>
</dbReference>
<proteinExistence type="predicted"/>
<dbReference type="EMBL" id="BOOY01000042">
    <property type="protein sequence ID" value="GIJ06458.1"/>
    <property type="molecule type" value="Genomic_DNA"/>
</dbReference>
<organism evidence="1 2">
    <name type="scientific">Spirilliplanes yamanashiensis</name>
    <dbReference type="NCBI Taxonomy" id="42233"/>
    <lineage>
        <taxon>Bacteria</taxon>
        <taxon>Bacillati</taxon>
        <taxon>Actinomycetota</taxon>
        <taxon>Actinomycetes</taxon>
        <taxon>Micromonosporales</taxon>
        <taxon>Micromonosporaceae</taxon>
        <taxon>Spirilliplanes</taxon>
    </lineage>
</organism>
<evidence type="ECO:0000313" key="1">
    <source>
        <dbReference type="EMBL" id="GIJ06458.1"/>
    </source>
</evidence>
<keyword evidence="2" id="KW-1185">Reference proteome</keyword>
<dbReference type="AlphaFoldDB" id="A0A8J3YF04"/>
<evidence type="ECO:0000313" key="2">
    <source>
        <dbReference type="Proteomes" id="UP000652013"/>
    </source>
</evidence>
<evidence type="ECO:0008006" key="3">
    <source>
        <dbReference type="Google" id="ProtNLM"/>
    </source>
</evidence>
<reference evidence="1" key="1">
    <citation type="submission" date="2021-01" db="EMBL/GenBank/DDBJ databases">
        <title>Whole genome shotgun sequence of Spirilliplanes yamanashiensis NBRC 15828.</title>
        <authorList>
            <person name="Komaki H."/>
            <person name="Tamura T."/>
        </authorList>
    </citation>
    <scope>NUCLEOTIDE SEQUENCE</scope>
    <source>
        <strain evidence="1">NBRC 15828</strain>
    </source>
</reference>